<dbReference type="Gene3D" id="3.40.50.1820">
    <property type="entry name" value="alpha/beta hydrolase"/>
    <property type="match status" value="1"/>
</dbReference>
<dbReference type="Pfam" id="PF01738">
    <property type="entry name" value="DLH"/>
    <property type="match status" value="1"/>
</dbReference>
<dbReference type="Proteomes" id="UP001163828">
    <property type="component" value="Unassembled WGS sequence"/>
</dbReference>
<evidence type="ECO:0000313" key="2">
    <source>
        <dbReference type="EMBL" id="KAJ3997862.1"/>
    </source>
</evidence>
<sequence>MSFCDDCFKGVTHEGTPKGKWEKIGGIDCYVGTPPVDYPKDKALLFLSDVFGMQLINNKLLVDDFAANGILTFGLDYFFGEPIPADAMQSGSAFDRDAWKNKHGYEQTRPAVDAVIAALKEKGINAFGTTGYCFGAPFSVSLAIENVTKVTAVSHPSRLKVPEDLEKYLSVSKAPLLINSCEEDAMFPAEAQAKADEIFGNGKFAPGYKREYFPGCKHGFAVRGDTSDPRVKAGKEGAFKSTVEWIKMYL</sequence>
<organism evidence="2 3">
    <name type="scientific">Lentinula boryana</name>
    <dbReference type="NCBI Taxonomy" id="40481"/>
    <lineage>
        <taxon>Eukaryota</taxon>
        <taxon>Fungi</taxon>
        <taxon>Dikarya</taxon>
        <taxon>Basidiomycota</taxon>
        <taxon>Agaricomycotina</taxon>
        <taxon>Agaricomycetes</taxon>
        <taxon>Agaricomycetidae</taxon>
        <taxon>Agaricales</taxon>
        <taxon>Marasmiineae</taxon>
        <taxon>Omphalotaceae</taxon>
        <taxon>Lentinula</taxon>
    </lineage>
</organism>
<reference evidence="2" key="1">
    <citation type="submission" date="2022-08" db="EMBL/GenBank/DDBJ databases">
        <authorList>
            <consortium name="DOE Joint Genome Institute"/>
            <person name="Min B."/>
            <person name="Riley R."/>
            <person name="Sierra-Patev S."/>
            <person name="Naranjo-Ortiz M."/>
            <person name="Looney B."/>
            <person name="Konkel Z."/>
            <person name="Slot J.C."/>
            <person name="Sakamoto Y."/>
            <person name="Steenwyk J.L."/>
            <person name="Rokas A."/>
            <person name="Carro J."/>
            <person name="Camarero S."/>
            <person name="Ferreira P."/>
            <person name="Molpeceres G."/>
            <person name="Ruiz-Duenas F.J."/>
            <person name="Serrano A."/>
            <person name="Henrissat B."/>
            <person name="Drula E."/>
            <person name="Hughes K.W."/>
            <person name="Mata J.L."/>
            <person name="Ishikawa N.K."/>
            <person name="Vargas-Isla R."/>
            <person name="Ushijima S."/>
            <person name="Smith C.A."/>
            <person name="Ahrendt S."/>
            <person name="Andreopoulos W."/>
            <person name="He G."/>
            <person name="Labutti K."/>
            <person name="Lipzen A."/>
            <person name="Ng V."/>
            <person name="Sandor L."/>
            <person name="Barry K."/>
            <person name="Martinez A.T."/>
            <person name="Xiao Y."/>
            <person name="Gibbons J.G."/>
            <person name="Terashima K."/>
            <person name="Hibbett D.S."/>
            <person name="Grigoriev I.V."/>
        </authorList>
    </citation>
    <scope>NUCLEOTIDE SEQUENCE</scope>
    <source>
        <strain evidence="2">TFB10827</strain>
    </source>
</reference>
<gene>
    <name evidence="2" type="ORF">F5050DRAFT_1748952</name>
</gene>
<keyword evidence="2" id="KW-0378">Hydrolase</keyword>
<accession>A0ABQ8QHB2</accession>
<dbReference type="SUPFAM" id="SSF53474">
    <property type="entry name" value="alpha/beta-Hydrolases"/>
    <property type="match status" value="1"/>
</dbReference>
<comment type="caution">
    <text evidence="2">The sequence shown here is derived from an EMBL/GenBank/DDBJ whole genome shotgun (WGS) entry which is preliminary data.</text>
</comment>
<dbReference type="EMBL" id="MU790572">
    <property type="protein sequence ID" value="KAJ3997862.1"/>
    <property type="molecule type" value="Genomic_DNA"/>
</dbReference>
<dbReference type="PANTHER" id="PTHR17630:SF44">
    <property type="entry name" value="PROTEIN AIM2"/>
    <property type="match status" value="1"/>
</dbReference>
<dbReference type="GO" id="GO:0016787">
    <property type="term" value="F:hydrolase activity"/>
    <property type="evidence" value="ECO:0007669"/>
    <property type="project" value="UniProtKB-KW"/>
</dbReference>
<feature type="domain" description="Dienelactone hydrolase" evidence="1">
    <location>
        <begin position="27"/>
        <end position="249"/>
    </location>
</feature>
<keyword evidence="3" id="KW-1185">Reference proteome</keyword>
<dbReference type="InterPro" id="IPR029058">
    <property type="entry name" value="AB_hydrolase_fold"/>
</dbReference>
<name>A0ABQ8QHB2_9AGAR</name>
<proteinExistence type="predicted"/>
<dbReference type="PANTHER" id="PTHR17630">
    <property type="entry name" value="DIENELACTONE HYDROLASE"/>
    <property type="match status" value="1"/>
</dbReference>
<evidence type="ECO:0000259" key="1">
    <source>
        <dbReference type="Pfam" id="PF01738"/>
    </source>
</evidence>
<dbReference type="InterPro" id="IPR002925">
    <property type="entry name" value="Dienelactn_hydro"/>
</dbReference>
<protein>
    <submittedName>
        <fullName evidence="2">Dienelactone hydrolase</fullName>
    </submittedName>
</protein>
<evidence type="ECO:0000313" key="3">
    <source>
        <dbReference type="Proteomes" id="UP001163828"/>
    </source>
</evidence>